<gene>
    <name evidence="1" type="ORF">NPIL_666621</name>
</gene>
<organism evidence="1 2">
    <name type="scientific">Nephila pilipes</name>
    <name type="common">Giant wood spider</name>
    <name type="synonym">Nephila maculata</name>
    <dbReference type="NCBI Taxonomy" id="299642"/>
    <lineage>
        <taxon>Eukaryota</taxon>
        <taxon>Metazoa</taxon>
        <taxon>Ecdysozoa</taxon>
        <taxon>Arthropoda</taxon>
        <taxon>Chelicerata</taxon>
        <taxon>Arachnida</taxon>
        <taxon>Araneae</taxon>
        <taxon>Araneomorphae</taxon>
        <taxon>Entelegynae</taxon>
        <taxon>Araneoidea</taxon>
        <taxon>Nephilidae</taxon>
        <taxon>Nephila</taxon>
    </lineage>
</organism>
<sequence length="153" mass="16748">MDKVVRRLLRQLGVKGLRQLAGWSVFQPWLVGACSGVSASAGTHLDGFRAAALRDLSSLCTSGAQIRPIMMNYSSELGSQVCQQLRETHYPPSLTIKQEKSDIVLTICMVNQTNDGDRVSSRSCTCGSSSQMNVGMEMTFTLMETLQSILTRL</sequence>
<name>A0A8X6NJU0_NEPPI</name>
<evidence type="ECO:0000313" key="1">
    <source>
        <dbReference type="EMBL" id="GFT18004.1"/>
    </source>
</evidence>
<accession>A0A8X6NJU0</accession>
<dbReference type="AlphaFoldDB" id="A0A8X6NJU0"/>
<keyword evidence="2" id="KW-1185">Reference proteome</keyword>
<protein>
    <submittedName>
        <fullName evidence="1">Uncharacterized protein</fullName>
    </submittedName>
</protein>
<proteinExistence type="predicted"/>
<dbReference type="PROSITE" id="PS51257">
    <property type="entry name" value="PROKAR_LIPOPROTEIN"/>
    <property type="match status" value="1"/>
</dbReference>
<dbReference type="Proteomes" id="UP000887013">
    <property type="component" value="Unassembled WGS sequence"/>
</dbReference>
<comment type="caution">
    <text evidence="1">The sequence shown here is derived from an EMBL/GenBank/DDBJ whole genome shotgun (WGS) entry which is preliminary data.</text>
</comment>
<reference evidence="1" key="1">
    <citation type="submission" date="2020-08" db="EMBL/GenBank/DDBJ databases">
        <title>Multicomponent nature underlies the extraordinary mechanical properties of spider dragline silk.</title>
        <authorList>
            <person name="Kono N."/>
            <person name="Nakamura H."/>
            <person name="Mori M."/>
            <person name="Yoshida Y."/>
            <person name="Ohtoshi R."/>
            <person name="Malay A.D."/>
            <person name="Moran D.A.P."/>
            <person name="Tomita M."/>
            <person name="Numata K."/>
            <person name="Arakawa K."/>
        </authorList>
    </citation>
    <scope>NUCLEOTIDE SEQUENCE</scope>
</reference>
<evidence type="ECO:0000313" key="2">
    <source>
        <dbReference type="Proteomes" id="UP000887013"/>
    </source>
</evidence>
<dbReference type="EMBL" id="BMAW01105144">
    <property type="protein sequence ID" value="GFT18004.1"/>
    <property type="molecule type" value="Genomic_DNA"/>
</dbReference>